<dbReference type="AlphaFoldDB" id="A0A5N5GMR8"/>
<dbReference type="Proteomes" id="UP000327157">
    <property type="component" value="Chromosome 3"/>
</dbReference>
<evidence type="ECO:0000313" key="1">
    <source>
        <dbReference type="EMBL" id="KAB2615161.1"/>
    </source>
</evidence>
<dbReference type="GO" id="GO:0000428">
    <property type="term" value="C:DNA-directed RNA polymerase complex"/>
    <property type="evidence" value="ECO:0007669"/>
    <property type="project" value="UniProtKB-KW"/>
</dbReference>
<sequence>MTPTVAWIQSPYEIGKGIFIMGRFLNGLRHPRTGLHTKLFLKEGGVHSFGSAWTSQSLASLSSSEKCTTSNFSFRTSMALLGSRAALIIPVYPTCGCKANLPHINIHKPKLPHSFCFLDQFIIIGVCFRINYHDNVKDLGRTRGRRLFTDLNVELIHESGSGH</sequence>
<protein>
    <submittedName>
        <fullName evidence="1">DNA-directed RNA polymerases II, IV and V subunit 3-like</fullName>
    </submittedName>
</protein>
<reference evidence="1 2" key="3">
    <citation type="submission" date="2019-11" db="EMBL/GenBank/DDBJ databases">
        <title>A de novo genome assembly of a pear dwarfing rootstock.</title>
        <authorList>
            <person name="Wang F."/>
            <person name="Wang J."/>
            <person name="Li S."/>
            <person name="Zhang Y."/>
            <person name="Fang M."/>
            <person name="Ma L."/>
            <person name="Zhao Y."/>
            <person name="Jiang S."/>
        </authorList>
    </citation>
    <scope>NUCLEOTIDE SEQUENCE [LARGE SCALE GENOMIC DNA]</scope>
    <source>
        <strain evidence="1">S2</strain>
        <tissue evidence="1">Leaf</tissue>
    </source>
</reference>
<name>A0A5N5GMR8_9ROSA</name>
<gene>
    <name evidence="1" type="ORF">D8674_021749</name>
</gene>
<accession>A0A5N5GMR8</accession>
<evidence type="ECO:0000313" key="2">
    <source>
        <dbReference type="Proteomes" id="UP000327157"/>
    </source>
</evidence>
<keyword evidence="2" id="KW-1185">Reference proteome</keyword>
<keyword evidence="1" id="KW-0240">DNA-directed RNA polymerase</keyword>
<organism evidence="1 2">
    <name type="scientific">Pyrus ussuriensis x Pyrus communis</name>
    <dbReference type="NCBI Taxonomy" id="2448454"/>
    <lineage>
        <taxon>Eukaryota</taxon>
        <taxon>Viridiplantae</taxon>
        <taxon>Streptophyta</taxon>
        <taxon>Embryophyta</taxon>
        <taxon>Tracheophyta</taxon>
        <taxon>Spermatophyta</taxon>
        <taxon>Magnoliopsida</taxon>
        <taxon>eudicotyledons</taxon>
        <taxon>Gunneridae</taxon>
        <taxon>Pentapetalae</taxon>
        <taxon>rosids</taxon>
        <taxon>fabids</taxon>
        <taxon>Rosales</taxon>
        <taxon>Rosaceae</taxon>
        <taxon>Amygdaloideae</taxon>
        <taxon>Maleae</taxon>
        <taxon>Pyrus</taxon>
    </lineage>
</organism>
<keyword evidence="1" id="KW-0804">Transcription</keyword>
<proteinExistence type="predicted"/>
<dbReference type="EMBL" id="SMOL01000402">
    <property type="protein sequence ID" value="KAB2615161.1"/>
    <property type="molecule type" value="Genomic_DNA"/>
</dbReference>
<reference evidence="1 2" key="1">
    <citation type="submission" date="2019-09" db="EMBL/GenBank/DDBJ databases">
        <authorList>
            <person name="Ou C."/>
        </authorList>
    </citation>
    <scope>NUCLEOTIDE SEQUENCE [LARGE SCALE GENOMIC DNA]</scope>
    <source>
        <strain evidence="1">S2</strain>
        <tissue evidence="1">Leaf</tissue>
    </source>
</reference>
<comment type="caution">
    <text evidence="1">The sequence shown here is derived from an EMBL/GenBank/DDBJ whole genome shotgun (WGS) entry which is preliminary data.</text>
</comment>
<reference evidence="2" key="2">
    <citation type="submission" date="2019-10" db="EMBL/GenBank/DDBJ databases">
        <title>A de novo genome assembly of a pear dwarfing rootstock.</title>
        <authorList>
            <person name="Wang F."/>
            <person name="Wang J."/>
            <person name="Li S."/>
            <person name="Zhang Y."/>
            <person name="Fang M."/>
            <person name="Ma L."/>
            <person name="Zhao Y."/>
            <person name="Jiang S."/>
        </authorList>
    </citation>
    <scope>NUCLEOTIDE SEQUENCE [LARGE SCALE GENOMIC DNA]</scope>
</reference>